<dbReference type="InterPro" id="IPR052513">
    <property type="entry name" value="Thioester_dehydratase-like"/>
</dbReference>
<comment type="caution">
    <text evidence="2">The sequence shown here is derived from an EMBL/GenBank/DDBJ whole genome shotgun (WGS) entry which is preliminary data.</text>
</comment>
<dbReference type="AlphaFoldDB" id="A0A926RUU1"/>
<protein>
    <submittedName>
        <fullName evidence="2">OB-fold domain-containing protein</fullName>
    </submittedName>
</protein>
<organism evidence="2 3">
    <name type="scientific">Metabacillus arenae</name>
    <dbReference type="NCBI Taxonomy" id="2771434"/>
    <lineage>
        <taxon>Bacteria</taxon>
        <taxon>Bacillati</taxon>
        <taxon>Bacillota</taxon>
        <taxon>Bacilli</taxon>
        <taxon>Bacillales</taxon>
        <taxon>Bacillaceae</taxon>
        <taxon>Metabacillus</taxon>
    </lineage>
</organism>
<proteinExistence type="predicted"/>
<sequence>MDITLLICEKCDKKFIQPKYACPNCHNGDLIEKKTSGKGTIYSFTTIYTAPEMFTSQVPYHIVLVDLDNGPRITARMVDGEPIIDRKVELVDIENSVYWFSINKD</sequence>
<dbReference type="PANTHER" id="PTHR34075:SF5">
    <property type="entry name" value="BLR3430 PROTEIN"/>
    <property type="match status" value="1"/>
</dbReference>
<dbReference type="InterPro" id="IPR012340">
    <property type="entry name" value="NA-bd_OB-fold"/>
</dbReference>
<keyword evidence="3" id="KW-1185">Reference proteome</keyword>
<evidence type="ECO:0000259" key="1">
    <source>
        <dbReference type="Pfam" id="PF01796"/>
    </source>
</evidence>
<dbReference type="EMBL" id="JACXAI010000002">
    <property type="protein sequence ID" value="MBD1378933.1"/>
    <property type="molecule type" value="Genomic_DNA"/>
</dbReference>
<dbReference type="Pfam" id="PF01796">
    <property type="entry name" value="OB_ChsH2_C"/>
    <property type="match status" value="1"/>
</dbReference>
<dbReference type="InterPro" id="IPR002878">
    <property type="entry name" value="ChsH2_C"/>
</dbReference>
<evidence type="ECO:0000313" key="2">
    <source>
        <dbReference type="EMBL" id="MBD1378933.1"/>
    </source>
</evidence>
<feature type="domain" description="ChsH2 C-terminal OB-fold" evidence="1">
    <location>
        <begin position="35"/>
        <end position="91"/>
    </location>
</feature>
<name>A0A926RUU1_9BACI</name>
<dbReference type="SUPFAM" id="SSF50249">
    <property type="entry name" value="Nucleic acid-binding proteins"/>
    <property type="match status" value="1"/>
</dbReference>
<evidence type="ECO:0000313" key="3">
    <source>
        <dbReference type="Proteomes" id="UP000626844"/>
    </source>
</evidence>
<reference evidence="2" key="1">
    <citation type="submission" date="2020-09" db="EMBL/GenBank/DDBJ databases">
        <title>A novel bacterium of genus Bacillus, isolated from South China Sea.</title>
        <authorList>
            <person name="Huang H."/>
            <person name="Mo K."/>
            <person name="Hu Y."/>
        </authorList>
    </citation>
    <scope>NUCLEOTIDE SEQUENCE</scope>
    <source>
        <strain evidence="2">IB182487</strain>
    </source>
</reference>
<dbReference type="PANTHER" id="PTHR34075">
    <property type="entry name" value="BLR3430 PROTEIN"/>
    <property type="match status" value="1"/>
</dbReference>
<accession>A0A926RUU1</accession>
<dbReference type="Proteomes" id="UP000626844">
    <property type="component" value="Unassembled WGS sequence"/>
</dbReference>
<dbReference type="RefSeq" id="WP_191155126.1">
    <property type="nucleotide sequence ID" value="NZ_JACXAI010000002.1"/>
</dbReference>
<gene>
    <name evidence="2" type="ORF">IC621_01705</name>
</gene>